<evidence type="ECO:0000259" key="11">
    <source>
        <dbReference type="Pfam" id="PF00520"/>
    </source>
</evidence>
<evidence type="ECO:0000256" key="10">
    <source>
        <dbReference type="SAM" id="Phobius"/>
    </source>
</evidence>
<dbReference type="GO" id="GO:0005783">
    <property type="term" value="C:endoplasmic reticulum"/>
    <property type="evidence" value="ECO:0007669"/>
    <property type="project" value="Ensembl"/>
</dbReference>
<dbReference type="GO" id="GO:0086045">
    <property type="term" value="P:membrane depolarization during AV node cell action potential"/>
    <property type="evidence" value="ECO:0007669"/>
    <property type="project" value="Ensembl"/>
</dbReference>
<feature type="domain" description="TRPM SLOG" evidence="12">
    <location>
        <begin position="205"/>
        <end position="455"/>
    </location>
</feature>
<protein>
    <submittedName>
        <fullName evidence="14">Transient receptor potential cation channel subfamily M member 4</fullName>
    </submittedName>
</protein>
<dbReference type="GO" id="GO:0005794">
    <property type="term" value="C:Golgi apparatus"/>
    <property type="evidence" value="ECO:0007669"/>
    <property type="project" value="Ensembl"/>
</dbReference>
<dbReference type="Ensembl" id="ENSCAFT00020037732.1">
    <property type="protein sequence ID" value="ENSCAFP00020032681.1"/>
    <property type="gene ID" value="ENSCAFG00020025292.1"/>
</dbReference>
<feature type="domain" description="Ion transport" evidence="11">
    <location>
        <begin position="867"/>
        <end position="1131"/>
    </location>
</feature>
<dbReference type="GeneTree" id="ENSGT00940000158693"/>
<gene>
    <name evidence="14" type="primary">TRPM4</name>
</gene>
<evidence type="ECO:0000313" key="14">
    <source>
        <dbReference type="Ensembl" id="ENSCAFP00020032681.1"/>
    </source>
</evidence>
<feature type="region of interest" description="Disordered" evidence="9">
    <location>
        <begin position="1330"/>
        <end position="1355"/>
    </location>
</feature>
<keyword evidence="7" id="KW-0407">Ion channel</keyword>
<evidence type="ECO:0000256" key="9">
    <source>
        <dbReference type="SAM" id="MobiDB-lite"/>
    </source>
</evidence>
<accession>A0A8C0R7T4</accession>
<evidence type="ECO:0000256" key="8">
    <source>
        <dbReference type="SAM" id="Coils"/>
    </source>
</evidence>
<dbReference type="PANTHER" id="PTHR13800:SF6">
    <property type="entry name" value="TRANSIENT RECEPTOR POTENTIAL CATION CHANNEL SUBFAMILY M MEMBER 4"/>
    <property type="match status" value="1"/>
</dbReference>
<dbReference type="GO" id="GO:0034706">
    <property type="term" value="C:sodium channel complex"/>
    <property type="evidence" value="ECO:0007669"/>
    <property type="project" value="Ensembl"/>
</dbReference>
<keyword evidence="6 10" id="KW-0472">Membrane</keyword>
<reference evidence="14" key="1">
    <citation type="submission" date="2025-08" db="UniProtKB">
        <authorList>
            <consortium name="Ensembl"/>
        </authorList>
    </citation>
    <scope>IDENTIFICATION</scope>
</reference>
<evidence type="ECO:0000256" key="7">
    <source>
        <dbReference type="ARBA" id="ARBA00023303"/>
    </source>
</evidence>
<evidence type="ECO:0000256" key="3">
    <source>
        <dbReference type="ARBA" id="ARBA00022692"/>
    </source>
</evidence>
<dbReference type="GO" id="GO:0005654">
    <property type="term" value="C:nucleoplasm"/>
    <property type="evidence" value="ECO:0007669"/>
    <property type="project" value="Ensembl"/>
</dbReference>
<organism evidence="14 15">
    <name type="scientific">Canis lupus dingo</name>
    <name type="common">dingo</name>
    <dbReference type="NCBI Taxonomy" id="286419"/>
    <lineage>
        <taxon>Eukaryota</taxon>
        <taxon>Metazoa</taxon>
        <taxon>Chordata</taxon>
        <taxon>Craniata</taxon>
        <taxon>Vertebrata</taxon>
        <taxon>Euteleostomi</taxon>
        <taxon>Mammalia</taxon>
        <taxon>Eutheria</taxon>
        <taxon>Laurasiatheria</taxon>
        <taxon>Carnivora</taxon>
        <taxon>Caniformia</taxon>
        <taxon>Canidae</taxon>
        <taxon>Canis</taxon>
    </lineage>
</organism>
<feature type="transmembrane region" description="Helical" evidence="10">
    <location>
        <begin position="854"/>
        <end position="880"/>
    </location>
</feature>
<feature type="coiled-coil region" evidence="8">
    <location>
        <begin position="1213"/>
        <end position="1264"/>
    </location>
</feature>
<evidence type="ECO:0000256" key="6">
    <source>
        <dbReference type="ARBA" id="ARBA00023136"/>
    </source>
</evidence>
<dbReference type="GO" id="GO:0002724">
    <property type="term" value="P:regulation of T cell cytokine production"/>
    <property type="evidence" value="ECO:0007669"/>
    <property type="project" value="Ensembl"/>
</dbReference>
<dbReference type="GO" id="GO:0098911">
    <property type="term" value="P:regulation of ventricular cardiac muscle cell action potential"/>
    <property type="evidence" value="ECO:0007669"/>
    <property type="project" value="Ensembl"/>
</dbReference>
<evidence type="ECO:0000256" key="1">
    <source>
        <dbReference type="ARBA" id="ARBA00004141"/>
    </source>
</evidence>
<dbReference type="SUPFAM" id="SSF140860">
    <property type="entry name" value="Pseudo ankyrin repeat-like"/>
    <property type="match status" value="1"/>
</dbReference>
<feature type="transmembrane region" description="Helical" evidence="10">
    <location>
        <begin position="1010"/>
        <end position="1027"/>
    </location>
</feature>
<keyword evidence="3 10" id="KW-0812">Transmembrane</keyword>
<keyword evidence="5" id="KW-0406">Ion transport</keyword>
<dbReference type="InterPro" id="IPR005821">
    <property type="entry name" value="Ion_trans_dom"/>
</dbReference>
<feature type="transmembrane region" description="Helical" evidence="10">
    <location>
        <begin position="795"/>
        <end position="815"/>
    </location>
</feature>
<evidence type="ECO:0000256" key="5">
    <source>
        <dbReference type="ARBA" id="ARBA00023065"/>
    </source>
</evidence>
<keyword evidence="8" id="KW-0175">Coiled coil</keyword>
<evidence type="ECO:0000256" key="4">
    <source>
        <dbReference type="ARBA" id="ARBA00022989"/>
    </source>
</evidence>
<dbReference type="GO" id="GO:0086091">
    <property type="term" value="P:regulation of heart rate by cardiac conduction"/>
    <property type="evidence" value="ECO:0007669"/>
    <property type="project" value="Ensembl"/>
</dbReference>
<dbReference type="Pfam" id="PF25508">
    <property type="entry name" value="TRPM2"/>
    <property type="match status" value="1"/>
</dbReference>
<dbReference type="InterPro" id="IPR041491">
    <property type="entry name" value="TRPM_SLOG"/>
</dbReference>
<dbReference type="GO" id="GO:0005524">
    <property type="term" value="F:ATP binding"/>
    <property type="evidence" value="ECO:0007669"/>
    <property type="project" value="Ensembl"/>
</dbReference>
<sequence>MSPLSISGILYWVPIPLSLDLCPLSLVSNTLVLGFSSCPPESLSPSLWVSGSLSLDLCPPLSGSLSSSGSLSGRPIWPLAPPLPRRIHETPRPPQTLPRPRLSWEVADPVCPGWSPPTPCSCPQSWIPKIFKKKTCTTFIVDLTDAGGTLCQCGRPRSTHPSVAVEDAFGAAMVTVWDSDLHTTEKPTDAYGDLDFLGAGRKASNFLRLSDRTDPAAVYNLVTRTWGFRAPNLVVSVLGGSGGPILQTWLQDLLRRGLVRAAQSTGAWIVTGGLHRGIGRHVGVAVRDHQTASTGGTKVVAMGMAPWGVVRNRDTLTNPKGSFPARYPWRGEPEDRVQFPLDYNYSAFFLVDDGTHGRLGGENRFRLRFESYVAQQKTGVGGTGIDIPVLLLLIDGDEKMLKQIENATEAQLPCLLVAGSGGAADCLAEILEDTLAPGRRGSLQGEARNRIRRFFPKGDPEVLQAQVERIMTRKELLTVYSTEDGPEEFETIVLKALVKACGSSEASAYLDELRLAVAWNRVDIAQSELFRGDIEWRSIHLEASLMDALLNDRPEFVRLLVSHGLSVGHFLTPMRLTQLYSAAPPNSLIRSLLDQASHHSGTKTPALKPSAEPRPPDVGQVLRMLLGETCAPRYSAGGARDPYQGQDRAASDLALDAILGQAPWSDLLLWALLLNRAQMALYFWEMGSNAVASALGACMLLRVLARLESEAEEAARRKDLAAKFEGLGVDLFGECYRSSEERAARLLLRRCPLWGDATCLQLAMQADARAFFAQDGVQSLLTQKWWGEMDSTTPIWALVLTFFCPPLIYTNLITFRKSEEESIQKDLEFDEDRVKPQHPLRRCPPRLRRWPQFWGAPVTAFMGNVVSYLLFLLLFAHVLLMDFQPKAPGALELLLYFWAFTLLCEEFRQGLGGGWGSLTTRGPGPTPQHTPLRRRLSLYLSDTWNQCDLVALACFLLGVGCRLTPGLFDLGRTVLCLDFMVFTLRLLHIFTVNKQLGPKIVIVNKMMKDVFFFLFFLGVWLVAYGVATEGLLRPRDRDLPNVLRRVFYRPYLQIFGQIPQEDMDVALMEHANCSAEQGFWARPAGVLAGSCISLYANWLVVLLLIIFLLVANILLLNLLIAMFSYTFGKVQGNSDLYWKAQRYSLIREFHSRPALAPPLIIISHVRLLIRQLRRRRSRLPPSPVFEHFRVYLSKEAERRLLTWESVQKENFLLARARDKRESDSERLKRTSQKVDTALKQLRQIREYEQRLKGLEQEVQHCSQVLGWVADALSRSALLPPGGPPPPNLTHTQNYLGARALCDLRCIISTGFYLTPPDSWHTQFVVAHPDSVRGKRHRSEGEDGRGDQAFSLQLVS</sequence>
<dbReference type="GO" id="GO:0098719">
    <property type="term" value="P:sodium ion import across plasma membrane"/>
    <property type="evidence" value="ECO:0007669"/>
    <property type="project" value="Ensembl"/>
</dbReference>
<dbReference type="Pfam" id="PF18139">
    <property type="entry name" value="LSDAT_euk"/>
    <property type="match status" value="1"/>
</dbReference>
<dbReference type="PANTHER" id="PTHR13800">
    <property type="entry name" value="TRANSIENT RECEPTOR POTENTIAL CATION CHANNEL, SUBFAMILY M, MEMBER 6"/>
    <property type="match status" value="1"/>
</dbReference>
<dbReference type="GO" id="GO:0005227">
    <property type="term" value="F:calcium-activated cation channel activity"/>
    <property type="evidence" value="ECO:0007669"/>
    <property type="project" value="Ensembl"/>
</dbReference>
<dbReference type="Pfam" id="PF00520">
    <property type="entry name" value="Ion_trans"/>
    <property type="match status" value="1"/>
</dbReference>
<dbReference type="GO" id="GO:0016925">
    <property type="term" value="P:protein sumoylation"/>
    <property type="evidence" value="ECO:0007669"/>
    <property type="project" value="Ensembl"/>
</dbReference>
<evidence type="ECO:0000259" key="13">
    <source>
        <dbReference type="Pfam" id="PF25508"/>
    </source>
</evidence>
<dbReference type="GO" id="GO:0002407">
    <property type="term" value="P:dendritic cell chemotaxis"/>
    <property type="evidence" value="ECO:0007669"/>
    <property type="project" value="Ensembl"/>
</dbReference>
<dbReference type="Proteomes" id="UP000694391">
    <property type="component" value="Unplaced"/>
</dbReference>
<dbReference type="GO" id="GO:0008284">
    <property type="term" value="P:positive regulation of cell population proliferation"/>
    <property type="evidence" value="ECO:0007669"/>
    <property type="project" value="Ensembl"/>
</dbReference>
<name>A0A8C0R7T4_CANLU</name>
<feature type="transmembrane region" description="Helical" evidence="10">
    <location>
        <begin position="970"/>
        <end position="990"/>
    </location>
</feature>
<evidence type="ECO:0000313" key="15">
    <source>
        <dbReference type="Proteomes" id="UP000694391"/>
    </source>
</evidence>
<dbReference type="GO" id="GO:0099604">
    <property type="term" value="F:ligand-gated calcium channel activity"/>
    <property type="evidence" value="ECO:0007669"/>
    <property type="project" value="TreeGrafter"/>
</dbReference>
<feature type="transmembrane region" description="Helical" evidence="10">
    <location>
        <begin position="1098"/>
        <end position="1127"/>
    </location>
</feature>
<proteinExistence type="predicted"/>
<dbReference type="GO" id="GO:0071318">
    <property type="term" value="P:cellular response to ATP"/>
    <property type="evidence" value="ECO:0007669"/>
    <property type="project" value="Ensembl"/>
</dbReference>
<dbReference type="GO" id="GO:0090263">
    <property type="term" value="P:positive regulation of canonical Wnt signaling pathway"/>
    <property type="evidence" value="ECO:0007669"/>
    <property type="project" value="Ensembl"/>
</dbReference>
<feature type="domain" description="TRPM-like" evidence="13">
    <location>
        <begin position="528"/>
        <end position="774"/>
    </location>
</feature>
<dbReference type="GO" id="GO:0086048">
    <property type="term" value="P:membrane depolarization during bundle of His cell action potential"/>
    <property type="evidence" value="ECO:0007669"/>
    <property type="project" value="Ensembl"/>
</dbReference>
<dbReference type="GO" id="GO:0051289">
    <property type="term" value="P:protein homotetramerization"/>
    <property type="evidence" value="ECO:0007669"/>
    <property type="project" value="Ensembl"/>
</dbReference>
<dbReference type="GO" id="GO:0086047">
    <property type="term" value="P:membrane depolarization during Purkinje myocyte cell action potential"/>
    <property type="evidence" value="ECO:0007669"/>
    <property type="project" value="Ensembl"/>
</dbReference>
<reference evidence="14" key="2">
    <citation type="submission" date="2025-09" db="UniProtKB">
        <authorList>
            <consortium name="Ensembl"/>
        </authorList>
    </citation>
    <scope>IDENTIFICATION</scope>
</reference>
<dbReference type="InterPro" id="IPR057366">
    <property type="entry name" value="TRPM-like"/>
</dbReference>
<keyword evidence="15" id="KW-1185">Reference proteome</keyword>
<dbReference type="GO" id="GO:0005509">
    <property type="term" value="F:calcium ion binding"/>
    <property type="evidence" value="ECO:0007669"/>
    <property type="project" value="Ensembl"/>
</dbReference>
<evidence type="ECO:0000259" key="12">
    <source>
        <dbReference type="Pfam" id="PF18139"/>
    </source>
</evidence>
<dbReference type="GO" id="GO:0005886">
    <property type="term" value="C:plasma membrane"/>
    <property type="evidence" value="ECO:0007669"/>
    <property type="project" value="Ensembl"/>
</dbReference>
<dbReference type="InterPro" id="IPR050927">
    <property type="entry name" value="TRPM"/>
</dbReference>
<comment type="subcellular location">
    <subcellularLocation>
        <location evidence="1">Membrane</location>
        <topology evidence="1">Multi-pass membrane protein</topology>
    </subcellularLocation>
</comment>
<keyword evidence="2" id="KW-0813">Transport</keyword>
<evidence type="ECO:0000256" key="2">
    <source>
        <dbReference type="ARBA" id="ARBA00022448"/>
    </source>
</evidence>
<keyword evidence="4 10" id="KW-1133">Transmembrane helix</keyword>